<dbReference type="EMBL" id="JANIIK010000038">
    <property type="protein sequence ID" value="KAJ3610679.1"/>
    <property type="molecule type" value="Genomic_DNA"/>
</dbReference>
<feature type="domain" description="Fibronectin type-III" evidence="6">
    <location>
        <begin position="15"/>
        <end position="95"/>
    </location>
</feature>
<evidence type="ECO:0000259" key="6">
    <source>
        <dbReference type="Pfam" id="PF01108"/>
    </source>
</evidence>
<dbReference type="FunFam" id="2.60.40.10:FF:000348">
    <property type="entry name" value="Interleukin 20 receptor subunit alpha"/>
    <property type="match status" value="1"/>
</dbReference>
<dbReference type="InterPro" id="IPR013783">
    <property type="entry name" value="Ig-like_fold"/>
</dbReference>
<accession>A0A9Q0ENV9</accession>
<dbReference type="Proteomes" id="UP001148018">
    <property type="component" value="Unassembled WGS sequence"/>
</dbReference>
<feature type="signal peptide" evidence="5">
    <location>
        <begin position="1"/>
        <end position="20"/>
    </location>
</feature>
<keyword evidence="4" id="KW-0675">Receptor</keyword>
<keyword evidence="9" id="KW-1185">Reference proteome</keyword>
<reference evidence="8" key="1">
    <citation type="submission" date="2022-07" db="EMBL/GenBank/DDBJ databases">
        <title>Chromosome-level genome of Muraenolepis orangiensis.</title>
        <authorList>
            <person name="Kim J."/>
        </authorList>
    </citation>
    <scope>NUCLEOTIDE SEQUENCE</scope>
    <source>
        <strain evidence="8">KU_S4_2022</strain>
        <tissue evidence="8">Muscle</tissue>
    </source>
</reference>
<comment type="caution">
    <text evidence="8">The sequence shown here is derived from an EMBL/GenBank/DDBJ whole genome shotgun (WGS) entry which is preliminary data.</text>
</comment>
<comment type="similarity">
    <text evidence="1">Belongs to the type II cytokine receptor family.</text>
</comment>
<dbReference type="AlphaFoldDB" id="A0A9Q0ENV9"/>
<dbReference type="Pfam" id="PF09294">
    <property type="entry name" value="Interfer-bind"/>
    <property type="match status" value="1"/>
</dbReference>
<dbReference type="InterPro" id="IPR036116">
    <property type="entry name" value="FN3_sf"/>
</dbReference>
<dbReference type="GO" id="GO:0004896">
    <property type="term" value="F:cytokine receptor activity"/>
    <property type="evidence" value="ECO:0007669"/>
    <property type="project" value="TreeGrafter"/>
</dbReference>
<keyword evidence="2 5" id="KW-0732">Signal</keyword>
<evidence type="ECO:0000259" key="7">
    <source>
        <dbReference type="Pfam" id="PF09294"/>
    </source>
</evidence>
<name>A0A9Q0ENV9_9TELE</name>
<evidence type="ECO:0000313" key="8">
    <source>
        <dbReference type="EMBL" id="KAJ3610679.1"/>
    </source>
</evidence>
<protein>
    <submittedName>
        <fullName evidence="8">Uncharacterized protein</fullName>
    </submittedName>
</protein>
<gene>
    <name evidence="8" type="ORF">NHX12_022771</name>
</gene>
<evidence type="ECO:0000256" key="5">
    <source>
        <dbReference type="SAM" id="SignalP"/>
    </source>
</evidence>
<dbReference type="InterPro" id="IPR003961">
    <property type="entry name" value="FN3_dom"/>
</dbReference>
<dbReference type="PANTHER" id="PTHR20859:SF53">
    <property type="entry name" value="INTERLEUKIN-22 RECEPTOR SUBUNIT ALPHA-1"/>
    <property type="match status" value="1"/>
</dbReference>
<dbReference type="InterPro" id="IPR015373">
    <property type="entry name" value="Interferon/interleukin_rcp_dom"/>
</dbReference>
<evidence type="ECO:0000256" key="2">
    <source>
        <dbReference type="ARBA" id="ARBA00022729"/>
    </source>
</evidence>
<dbReference type="OrthoDB" id="10007376at2759"/>
<dbReference type="PANTHER" id="PTHR20859">
    <property type="entry name" value="INTERFERON/INTERLEUKIN RECEPTOR"/>
    <property type="match status" value="1"/>
</dbReference>
<dbReference type="Gene3D" id="2.60.40.10">
    <property type="entry name" value="Immunoglobulins"/>
    <property type="match status" value="1"/>
</dbReference>
<organism evidence="8 9">
    <name type="scientific">Muraenolepis orangiensis</name>
    <name type="common">Patagonian moray cod</name>
    <dbReference type="NCBI Taxonomy" id="630683"/>
    <lineage>
        <taxon>Eukaryota</taxon>
        <taxon>Metazoa</taxon>
        <taxon>Chordata</taxon>
        <taxon>Craniata</taxon>
        <taxon>Vertebrata</taxon>
        <taxon>Euteleostomi</taxon>
        <taxon>Actinopterygii</taxon>
        <taxon>Neopterygii</taxon>
        <taxon>Teleostei</taxon>
        <taxon>Neoteleostei</taxon>
        <taxon>Acanthomorphata</taxon>
        <taxon>Zeiogadaria</taxon>
        <taxon>Gadariae</taxon>
        <taxon>Gadiformes</taxon>
        <taxon>Muraenolepidoidei</taxon>
        <taxon>Muraenolepididae</taxon>
        <taxon>Muraenolepis</taxon>
    </lineage>
</organism>
<feature type="chain" id="PRO_5040251330" evidence="5">
    <location>
        <begin position="21"/>
        <end position="212"/>
    </location>
</feature>
<evidence type="ECO:0000256" key="3">
    <source>
        <dbReference type="ARBA" id="ARBA00023157"/>
    </source>
</evidence>
<sequence length="212" mass="23550">MASLMLGVLVLGNLPSRLTAQGGLRFDSVDYKNVLRWTAPLSNTSLNYSVEWKIYGESLWGEAQGCQGIQRLQCDLSKATSNTREWYYARVHASSVLPASRSAWSLSRRFSPRWDTKMSPPKLNMSITEEGIVVRLTPPPALVKKLHKKLCCSIHVLHSSGQEDKYEKRSCTEQLVLDQLSAGTRYCVQAQCVVCLQGKSSTRGPPTCATTP</sequence>
<dbReference type="InterPro" id="IPR050650">
    <property type="entry name" value="Type-II_Cytokine-TF_Rcpt"/>
</dbReference>
<proteinExistence type="inferred from homology"/>
<keyword evidence="3" id="KW-1015">Disulfide bond</keyword>
<evidence type="ECO:0000313" key="9">
    <source>
        <dbReference type="Proteomes" id="UP001148018"/>
    </source>
</evidence>
<evidence type="ECO:0000256" key="4">
    <source>
        <dbReference type="ARBA" id="ARBA00023170"/>
    </source>
</evidence>
<dbReference type="GO" id="GO:0005886">
    <property type="term" value="C:plasma membrane"/>
    <property type="evidence" value="ECO:0007669"/>
    <property type="project" value="TreeGrafter"/>
</dbReference>
<evidence type="ECO:0000256" key="1">
    <source>
        <dbReference type="ARBA" id="ARBA00005399"/>
    </source>
</evidence>
<dbReference type="Pfam" id="PF01108">
    <property type="entry name" value="Tissue_fac"/>
    <property type="match status" value="1"/>
</dbReference>
<dbReference type="SUPFAM" id="SSF49265">
    <property type="entry name" value="Fibronectin type III"/>
    <property type="match status" value="2"/>
</dbReference>
<feature type="domain" description="Interferon/interleukin receptor" evidence="7">
    <location>
        <begin position="116"/>
        <end position="212"/>
    </location>
</feature>